<feature type="compositionally biased region" description="Pro residues" evidence="1">
    <location>
        <begin position="151"/>
        <end position="177"/>
    </location>
</feature>
<reference evidence="2" key="1">
    <citation type="submission" date="2020-12" db="EMBL/GenBank/DDBJ databases">
        <authorList>
            <consortium name="Molecular Ecology Group"/>
        </authorList>
    </citation>
    <scope>NUCLEOTIDE SEQUENCE</scope>
    <source>
        <strain evidence="2">TBG_1078</strain>
    </source>
</reference>
<feature type="region of interest" description="Disordered" evidence="1">
    <location>
        <begin position="19"/>
        <end position="52"/>
    </location>
</feature>
<protein>
    <submittedName>
        <fullName evidence="2">(raccoon dog) hypothetical protein</fullName>
    </submittedName>
</protein>
<evidence type="ECO:0000256" key="1">
    <source>
        <dbReference type="SAM" id="MobiDB-lite"/>
    </source>
</evidence>
<gene>
    <name evidence="2" type="ORF">NYPRO_LOCUS7536</name>
</gene>
<accession>A0A811YB39</accession>
<evidence type="ECO:0000313" key="3">
    <source>
        <dbReference type="Proteomes" id="UP000645828"/>
    </source>
</evidence>
<proteinExistence type="predicted"/>
<dbReference type="AlphaFoldDB" id="A0A811YB39"/>
<organism evidence="2 3">
    <name type="scientific">Nyctereutes procyonoides</name>
    <name type="common">Raccoon dog</name>
    <name type="synonym">Canis procyonoides</name>
    <dbReference type="NCBI Taxonomy" id="34880"/>
    <lineage>
        <taxon>Eukaryota</taxon>
        <taxon>Metazoa</taxon>
        <taxon>Chordata</taxon>
        <taxon>Craniata</taxon>
        <taxon>Vertebrata</taxon>
        <taxon>Euteleostomi</taxon>
        <taxon>Mammalia</taxon>
        <taxon>Eutheria</taxon>
        <taxon>Laurasiatheria</taxon>
        <taxon>Carnivora</taxon>
        <taxon>Caniformia</taxon>
        <taxon>Canidae</taxon>
        <taxon>Nyctereutes</taxon>
    </lineage>
</organism>
<comment type="caution">
    <text evidence="2">The sequence shown here is derived from an EMBL/GenBank/DDBJ whole genome shotgun (WGS) entry which is preliminary data.</text>
</comment>
<evidence type="ECO:0000313" key="2">
    <source>
        <dbReference type="EMBL" id="CAD7674741.1"/>
    </source>
</evidence>
<feature type="compositionally biased region" description="Gly residues" evidence="1">
    <location>
        <begin position="107"/>
        <end position="124"/>
    </location>
</feature>
<feature type="compositionally biased region" description="Polar residues" evidence="1">
    <location>
        <begin position="203"/>
        <end position="224"/>
    </location>
</feature>
<feature type="region of interest" description="Disordered" evidence="1">
    <location>
        <begin position="102"/>
        <end position="246"/>
    </location>
</feature>
<feature type="compositionally biased region" description="Low complexity" evidence="1">
    <location>
        <begin position="178"/>
        <end position="189"/>
    </location>
</feature>
<dbReference type="Proteomes" id="UP000645828">
    <property type="component" value="Unassembled WGS sequence"/>
</dbReference>
<dbReference type="EMBL" id="CAJHUB010000673">
    <property type="protein sequence ID" value="CAD7674741.1"/>
    <property type="molecule type" value="Genomic_DNA"/>
</dbReference>
<feature type="compositionally biased region" description="Basic and acidic residues" evidence="1">
    <location>
        <begin position="226"/>
        <end position="246"/>
    </location>
</feature>
<keyword evidence="3" id="KW-1185">Reference proteome</keyword>
<name>A0A811YB39_NYCPR</name>
<feature type="compositionally biased region" description="Basic and acidic residues" evidence="1">
    <location>
        <begin position="141"/>
        <end position="150"/>
    </location>
</feature>
<sequence length="246" mass="25469">MNSPATALWAGPSHLGLAASGAGVGPWQPSTPAPRPTPPPPPPPPVLRGPRFSVHCLAPGIRRQRLQGPGGQKLELGRRLSLGDGCGGERWFLAFFPPGWAWRQRWGAGGGGRRGHPGVGGGKEGTPAQPPAGFSPDTGQESERPPEETPRPPLPTAGGPHPPGSRSPSDPAPPPSPSALNPAAPNPASTRLLHDSGKGTHLVSPQAQPWPDTQPSSFSTSASTRPPDKELNVFQPVRKELKGAQA</sequence>
<feature type="compositionally biased region" description="Pro residues" evidence="1">
    <location>
        <begin position="29"/>
        <end position="47"/>
    </location>
</feature>